<feature type="transmembrane region" description="Helical" evidence="1">
    <location>
        <begin position="42"/>
        <end position="63"/>
    </location>
</feature>
<dbReference type="RefSeq" id="WP_034935005.1">
    <property type="nucleotide sequence ID" value="NZ_JFHN01000028.1"/>
</dbReference>
<reference evidence="2 3" key="1">
    <citation type="submission" date="2014-02" db="EMBL/GenBank/DDBJ databases">
        <title>Draft genome of Erwinia mallotivora strain BT-MARDI, a papaya dieback pathogen.</title>
        <authorList>
            <person name="Redzuan R."/>
            <person name="Abu Bakar N."/>
            <person name="Badrun R."/>
            <person name="Mohd Raih M.F."/>
            <person name="Rozano L."/>
            <person name="Mat Amin N."/>
        </authorList>
    </citation>
    <scope>NUCLEOTIDE SEQUENCE [LARGE SCALE GENOMIC DNA]</scope>
    <source>
        <strain evidence="2 3">BT-MARDI</strain>
    </source>
</reference>
<dbReference type="NCBIfam" id="TIGR02975">
    <property type="entry name" value="phageshock_pspG"/>
    <property type="match status" value="1"/>
</dbReference>
<dbReference type="STRING" id="69222.BG55_05295"/>
<proteinExistence type="predicted"/>
<dbReference type="PATRIC" id="fig|69222.5.peg.1097"/>
<evidence type="ECO:0000313" key="2">
    <source>
        <dbReference type="EMBL" id="EXU76455.1"/>
    </source>
</evidence>
<dbReference type="Pfam" id="PF09583">
    <property type="entry name" value="Phageshock_PspG"/>
    <property type="match status" value="1"/>
</dbReference>
<evidence type="ECO:0000313" key="3">
    <source>
        <dbReference type="Proteomes" id="UP000019918"/>
    </source>
</evidence>
<accession>A0A014NRH9</accession>
<sequence length="76" mass="8516">MEILFVVGFFVMLLVIGITVPAIIAALIVATILMVVGGMLTFVIKMLPWLLLAVVAVWIYRAFQKPQSKSRDRLIR</sequence>
<keyword evidence="1" id="KW-0472">Membrane</keyword>
<feature type="transmembrane region" description="Helical" evidence="1">
    <location>
        <begin position="7"/>
        <end position="36"/>
    </location>
</feature>
<evidence type="ECO:0000256" key="1">
    <source>
        <dbReference type="SAM" id="Phobius"/>
    </source>
</evidence>
<organism evidence="2 3">
    <name type="scientific">Erwinia mallotivora</name>
    <dbReference type="NCBI Taxonomy" id="69222"/>
    <lineage>
        <taxon>Bacteria</taxon>
        <taxon>Pseudomonadati</taxon>
        <taxon>Pseudomonadota</taxon>
        <taxon>Gammaproteobacteria</taxon>
        <taxon>Enterobacterales</taxon>
        <taxon>Erwiniaceae</taxon>
        <taxon>Erwinia</taxon>
    </lineage>
</organism>
<keyword evidence="3" id="KW-1185">Reference proteome</keyword>
<name>A0A014NRH9_9GAMM</name>
<keyword evidence="1" id="KW-0812">Transmembrane</keyword>
<dbReference type="AlphaFoldDB" id="A0A014NRH9"/>
<keyword evidence="1" id="KW-1133">Transmembrane helix</keyword>
<dbReference type="Proteomes" id="UP000019918">
    <property type="component" value="Unassembled WGS sequence"/>
</dbReference>
<gene>
    <name evidence="2" type="ORF">BG55_05295</name>
</gene>
<dbReference type="EMBL" id="JFHN01000028">
    <property type="protein sequence ID" value="EXU76455.1"/>
    <property type="molecule type" value="Genomic_DNA"/>
</dbReference>
<protein>
    <submittedName>
        <fullName evidence="2">Phage-shock protein</fullName>
    </submittedName>
</protein>
<comment type="caution">
    <text evidence="2">The sequence shown here is derived from an EMBL/GenBank/DDBJ whole genome shotgun (WGS) entry which is preliminary data.</text>
</comment>
<dbReference type="InterPro" id="IPR014318">
    <property type="entry name" value="Phageshock_PspG"/>
</dbReference>